<evidence type="ECO:0000313" key="2">
    <source>
        <dbReference type="Proteomes" id="UP000789366"/>
    </source>
</evidence>
<proteinExistence type="predicted"/>
<comment type="caution">
    <text evidence="1">The sequence shown here is derived from an EMBL/GenBank/DDBJ whole genome shotgun (WGS) entry which is preliminary data.</text>
</comment>
<accession>A0ACA9NQK8</accession>
<feature type="non-terminal residue" evidence="1">
    <location>
        <position position="1"/>
    </location>
</feature>
<organism evidence="1 2">
    <name type="scientific">Cetraspora pellucida</name>
    <dbReference type="NCBI Taxonomy" id="1433469"/>
    <lineage>
        <taxon>Eukaryota</taxon>
        <taxon>Fungi</taxon>
        <taxon>Fungi incertae sedis</taxon>
        <taxon>Mucoromycota</taxon>
        <taxon>Glomeromycotina</taxon>
        <taxon>Glomeromycetes</taxon>
        <taxon>Diversisporales</taxon>
        <taxon>Gigasporaceae</taxon>
        <taxon>Cetraspora</taxon>
    </lineage>
</organism>
<sequence length="311" mass="35439">IIPIENQENSSSNNQENPSSNNQENPSSNNQENPSSNNQEIPSSNNQEMTTQNSLAGLPPRSQDILRRLRRFQQRRNTPNEELRRQLKKTILYGTFTGIVVSLILGVLFVGVFYAITKDSQNGNGEHLWEAISALLATVLITLIAWYMVRVSVWKEKLETRIKHTTLTYLEKYASGNKWFLFFLPLTIIMREALESFIFIFGSFNQDYLRLLISALIGAALVAAGLFGSAIYNFELATNSNRTYLWNLNCCDPKTEEGWKIMEGFFGWTNKASLAQVIGYVVYWVVVLLRTFIILRNQKKTEVMDTNDSAA</sequence>
<gene>
    <name evidence="1" type="ORF">SPELUC_LOCUS9660</name>
</gene>
<name>A0ACA9NQK8_9GLOM</name>
<protein>
    <submittedName>
        <fullName evidence="1">2896_t:CDS:1</fullName>
    </submittedName>
</protein>
<dbReference type="EMBL" id="CAJVPW010016557">
    <property type="protein sequence ID" value="CAG8670953.1"/>
    <property type="molecule type" value="Genomic_DNA"/>
</dbReference>
<keyword evidence="2" id="KW-1185">Reference proteome</keyword>
<evidence type="ECO:0000313" key="1">
    <source>
        <dbReference type="EMBL" id="CAG8670953.1"/>
    </source>
</evidence>
<dbReference type="Proteomes" id="UP000789366">
    <property type="component" value="Unassembled WGS sequence"/>
</dbReference>
<reference evidence="1" key="1">
    <citation type="submission" date="2021-06" db="EMBL/GenBank/DDBJ databases">
        <authorList>
            <person name="Kallberg Y."/>
            <person name="Tangrot J."/>
            <person name="Rosling A."/>
        </authorList>
    </citation>
    <scope>NUCLEOTIDE SEQUENCE</scope>
    <source>
        <strain evidence="1">28 12/20/2015</strain>
    </source>
</reference>